<accession>A0A6G1LMV4</accession>
<evidence type="ECO:0000313" key="1">
    <source>
        <dbReference type="EMBL" id="KAF2774237.1"/>
    </source>
</evidence>
<dbReference type="Proteomes" id="UP000799436">
    <property type="component" value="Unassembled WGS sequence"/>
</dbReference>
<protein>
    <submittedName>
        <fullName evidence="1">Uncharacterized protein</fullName>
    </submittedName>
</protein>
<sequence>MDANTDHETSVKHIRSGPPTITSDFLPITSTLGITSITGDIGYTPKDSEPLFTITSAAGSVAKTTSFYLTTTTNSETTLVSRKSTITLSVGTACNSDVKVACCHSIKDALIYTPCKSWSCVAECRHN</sequence>
<dbReference type="OrthoDB" id="10487932at2759"/>
<dbReference type="AlphaFoldDB" id="A0A6G1LMV4"/>
<reference evidence="1" key="1">
    <citation type="journal article" date="2020" name="Stud. Mycol.">
        <title>101 Dothideomycetes genomes: a test case for predicting lifestyles and emergence of pathogens.</title>
        <authorList>
            <person name="Haridas S."/>
            <person name="Albert R."/>
            <person name="Binder M."/>
            <person name="Bloem J."/>
            <person name="Labutti K."/>
            <person name="Salamov A."/>
            <person name="Andreopoulos B."/>
            <person name="Baker S."/>
            <person name="Barry K."/>
            <person name="Bills G."/>
            <person name="Bluhm B."/>
            <person name="Cannon C."/>
            <person name="Castanera R."/>
            <person name="Culley D."/>
            <person name="Daum C."/>
            <person name="Ezra D."/>
            <person name="Gonzalez J."/>
            <person name="Henrissat B."/>
            <person name="Kuo A."/>
            <person name="Liang C."/>
            <person name="Lipzen A."/>
            <person name="Lutzoni F."/>
            <person name="Magnuson J."/>
            <person name="Mondo S."/>
            <person name="Nolan M."/>
            <person name="Ohm R."/>
            <person name="Pangilinan J."/>
            <person name="Park H.-J."/>
            <person name="Ramirez L."/>
            <person name="Alfaro M."/>
            <person name="Sun H."/>
            <person name="Tritt A."/>
            <person name="Yoshinaga Y."/>
            <person name="Zwiers L.-H."/>
            <person name="Turgeon B."/>
            <person name="Goodwin S."/>
            <person name="Spatafora J."/>
            <person name="Crous P."/>
            <person name="Grigoriev I."/>
        </authorList>
    </citation>
    <scope>NUCLEOTIDE SEQUENCE</scope>
    <source>
        <strain evidence="1">CBS 116005</strain>
    </source>
</reference>
<keyword evidence="2" id="KW-1185">Reference proteome</keyword>
<organism evidence="1 2">
    <name type="scientific">Teratosphaeria nubilosa</name>
    <dbReference type="NCBI Taxonomy" id="161662"/>
    <lineage>
        <taxon>Eukaryota</taxon>
        <taxon>Fungi</taxon>
        <taxon>Dikarya</taxon>
        <taxon>Ascomycota</taxon>
        <taxon>Pezizomycotina</taxon>
        <taxon>Dothideomycetes</taxon>
        <taxon>Dothideomycetidae</taxon>
        <taxon>Mycosphaerellales</taxon>
        <taxon>Teratosphaeriaceae</taxon>
        <taxon>Teratosphaeria</taxon>
    </lineage>
</organism>
<proteinExistence type="predicted"/>
<dbReference type="EMBL" id="ML995808">
    <property type="protein sequence ID" value="KAF2774237.1"/>
    <property type="molecule type" value="Genomic_DNA"/>
</dbReference>
<name>A0A6G1LMV4_9PEZI</name>
<gene>
    <name evidence="1" type="ORF">EJ03DRAFT_322829</name>
</gene>
<evidence type="ECO:0000313" key="2">
    <source>
        <dbReference type="Proteomes" id="UP000799436"/>
    </source>
</evidence>